<keyword evidence="6" id="KW-1185">Reference proteome</keyword>
<dbReference type="Pfam" id="PF00005">
    <property type="entry name" value="ABC_tran"/>
    <property type="match status" value="1"/>
</dbReference>
<evidence type="ECO:0000313" key="6">
    <source>
        <dbReference type="Proteomes" id="UP000520814"/>
    </source>
</evidence>
<evidence type="ECO:0000256" key="1">
    <source>
        <dbReference type="ARBA" id="ARBA00022448"/>
    </source>
</evidence>
<reference evidence="5 6" key="1">
    <citation type="submission" date="2020-08" db="EMBL/GenBank/DDBJ databases">
        <title>Genomic Encyclopedia of Type Strains, Phase IV (KMG-IV): sequencing the most valuable type-strain genomes for metagenomic binning, comparative biology and taxonomic classification.</title>
        <authorList>
            <person name="Goeker M."/>
        </authorList>
    </citation>
    <scope>NUCLEOTIDE SEQUENCE [LARGE SCALE GENOMIC DNA]</scope>
    <source>
        <strain evidence="5 6">DSM 23562</strain>
    </source>
</reference>
<dbReference type="Gene3D" id="3.40.50.300">
    <property type="entry name" value="P-loop containing nucleotide triphosphate hydrolases"/>
    <property type="match status" value="1"/>
</dbReference>
<feature type="domain" description="ABC transporter" evidence="4">
    <location>
        <begin position="5"/>
        <end position="235"/>
    </location>
</feature>
<dbReference type="PANTHER" id="PTHR42711">
    <property type="entry name" value="ABC TRANSPORTER ATP-BINDING PROTEIN"/>
    <property type="match status" value="1"/>
</dbReference>
<protein>
    <submittedName>
        <fullName evidence="5">ABC-2 type transport system ATP-binding protein</fullName>
    </submittedName>
</protein>
<dbReference type="CDD" id="cd03230">
    <property type="entry name" value="ABC_DR_subfamily_A"/>
    <property type="match status" value="1"/>
</dbReference>
<organism evidence="5 6">
    <name type="scientific">Armatimonas rosea</name>
    <dbReference type="NCBI Taxonomy" id="685828"/>
    <lineage>
        <taxon>Bacteria</taxon>
        <taxon>Bacillati</taxon>
        <taxon>Armatimonadota</taxon>
        <taxon>Armatimonadia</taxon>
        <taxon>Armatimonadales</taxon>
        <taxon>Armatimonadaceae</taxon>
        <taxon>Armatimonas</taxon>
    </lineage>
</organism>
<dbReference type="AlphaFoldDB" id="A0A7W9SQY8"/>
<gene>
    <name evidence="5" type="ORF">HNQ39_002998</name>
</gene>
<evidence type="ECO:0000256" key="2">
    <source>
        <dbReference type="ARBA" id="ARBA00022741"/>
    </source>
</evidence>
<keyword evidence="2" id="KW-0547">Nucleotide-binding</keyword>
<dbReference type="SUPFAM" id="SSF52540">
    <property type="entry name" value="P-loop containing nucleoside triphosphate hydrolases"/>
    <property type="match status" value="1"/>
</dbReference>
<evidence type="ECO:0000313" key="5">
    <source>
        <dbReference type="EMBL" id="MBB6051207.1"/>
    </source>
</evidence>
<evidence type="ECO:0000259" key="4">
    <source>
        <dbReference type="PROSITE" id="PS50893"/>
    </source>
</evidence>
<dbReference type="GO" id="GO:0005524">
    <property type="term" value="F:ATP binding"/>
    <property type="evidence" value="ECO:0007669"/>
    <property type="project" value="UniProtKB-KW"/>
</dbReference>
<dbReference type="EMBL" id="JACHGW010000002">
    <property type="protein sequence ID" value="MBB6051207.1"/>
    <property type="molecule type" value="Genomic_DNA"/>
</dbReference>
<accession>A0A7W9SQY8</accession>
<keyword evidence="3 5" id="KW-0067">ATP-binding</keyword>
<dbReference type="PROSITE" id="PS50893">
    <property type="entry name" value="ABC_TRANSPORTER_2"/>
    <property type="match status" value="1"/>
</dbReference>
<dbReference type="PANTHER" id="PTHR42711:SF19">
    <property type="entry name" value="DOXORUBICIN RESISTANCE ATP-BINDING PROTEIN DRRA"/>
    <property type="match status" value="1"/>
</dbReference>
<dbReference type="InterPro" id="IPR027417">
    <property type="entry name" value="P-loop_NTPase"/>
</dbReference>
<dbReference type="RefSeq" id="WP_184197588.1">
    <property type="nucleotide sequence ID" value="NZ_JACHGW010000002.1"/>
</dbReference>
<name>A0A7W9SQY8_ARMRO</name>
<evidence type="ECO:0000256" key="3">
    <source>
        <dbReference type="ARBA" id="ARBA00022840"/>
    </source>
</evidence>
<dbReference type="InterPro" id="IPR050763">
    <property type="entry name" value="ABC_transporter_ATP-binding"/>
</dbReference>
<comment type="caution">
    <text evidence="5">The sequence shown here is derived from an EMBL/GenBank/DDBJ whole genome shotgun (WGS) entry which is preliminary data.</text>
</comment>
<dbReference type="Proteomes" id="UP000520814">
    <property type="component" value="Unassembled WGS sequence"/>
</dbReference>
<keyword evidence="1" id="KW-0813">Transport</keyword>
<dbReference type="GO" id="GO:0016887">
    <property type="term" value="F:ATP hydrolysis activity"/>
    <property type="evidence" value="ECO:0007669"/>
    <property type="project" value="InterPro"/>
</dbReference>
<proteinExistence type="predicted"/>
<dbReference type="InterPro" id="IPR003593">
    <property type="entry name" value="AAA+_ATPase"/>
</dbReference>
<dbReference type="InterPro" id="IPR003439">
    <property type="entry name" value="ABC_transporter-like_ATP-bd"/>
</dbReference>
<sequence length="253" mass="27854">MQLSIQARGLVKDYGKQRAVDGIDLDVAEGEFFGFLGPNGAGKSTTIKMLTGMLRPTQGQVLVAGYDMASQPLDVKRVIGILPEETSLYERLTAREMLLFAGQMYGLSRTETEERTRDLLGVMELASDSDKLIVDFSMGMKKKVALAAALIHRPRVLFLDEPFNGIDPISVRAIRDVLKALTEHGTTIFFTSHVMEVVERLCTRIAIIQKGKLVGQGTIAELREQAGEDGALEDVFLKLVSAEATHTENLTWL</sequence>
<dbReference type="SMART" id="SM00382">
    <property type="entry name" value="AAA"/>
    <property type="match status" value="1"/>
</dbReference>